<dbReference type="RefSeq" id="WP_376919509.1">
    <property type="nucleotide sequence ID" value="NZ_JBHRSW010000010.1"/>
</dbReference>
<comment type="caution">
    <text evidence="1">The sequence shown here is derived from an EMBL/GenBank/DDBJ whole genome shotgun (WGS) entry which is preliminary data.</text>
</comment>
<gene>
    <name evidence="1" type="ORF">ACFOHL_07035</name>
</gene>
<proteinExistence type="predicted"/>
<dbReference type="PANTHER" id="PTHR36057:SF1">
    <property type="entry name" value="LIPOPROTEIN LIPID ATTACHMENT SITE-LIKE PROTEIN, PUTATIVE (DUF1223)-RELATED"/>
    <property type="match status" value="1"/>
</dbReference>
<reference evidence="2" key="1">
    <citation type="journal article" date="2019" name="Int. J. Syst. Evol. Microbiol.">
        <title>The Global Catalogue of Microorganisms (GCM) 10K type strain sequencing project: providing services to taxonomists for standard genome sequencing and annotation.</title>
        <authorList>
            <consortium name="The Broad Institute Genomics Platform"/>
            <consortium name="The Broad Institute Genome Sequencing Center for Infectious Disease"/>
            <person name="Wu L."/>
            <person name="Ma J."/>
        </authorList>
    </citation>
    <scope>NUCLEOTIDE SEQUENCE [LARGE SCALE GENOMIC DNA]</scope>
    <source>
        <strain evidence="2">KCTC 52473</strain>
    </source>
</reference>
<sequence length="242" mass="26866">MIWINIAIAAEPTPKAQVSFVSSEKQVTLLELYSSQGCSSCPPAQHWVNALAQNPSLWEEIIPVVFHVDYWDYIGWQDPFGHAEYSQRQRAYRNSKAINSVYTPGFVVNGSEWTGWFAGHDLSLQGSEVGVLKTSLVNDKLHVSFDSDSSQNLTVNIAVLGFDLFTKVRRGENARKTLEDNFVVLAMKSQEFDNNGTYDLPDYSALKCRLAKKGTVIEKTALVVWLANADNASPVQAVGGYL</sequence>
<dbReference type="InterPro" id="IPR036249">
    <property type="entry name" value="Thioredoxin-like_sf"/>
</dbReference>
<accession>A0ABV7FQE9</accession>
<dbReference type="PANTHER" id="PTHR36057">
    <property type="match status" value="1"/>
</dbReference>
<evidence type="ECO:0000313" key="1">
    <source>
        <dbReference type="EMBL" id="MFC3121370.1"/>
    </source>
</evidence>
<name>A0ABV7FQE9_9ALTE</name>
<dbReference type="Proteomes" id="UP001595478">
    <property type="component" value="Unassembled WGS sequence"/>
</dbReference>
<dbReference type="Pfam" id="PF06764">
    <property type="entry name" value="DUF1223"/>
    <property type="match status" value="1"/>
</dbReference>
<dbReference type="SUPFAM" id="SSF52833">
    <property type="entry name" value="Thioredoxin-like"/>
    <property type="match status" value="1"/>
</dbReference>
<dbReference type="EMBL" id="JBHRSW010000010">
    <property type="protein sequence ID" value="MFC3121370.1"/>
    <property type="molecule type" value="Genomic_DNA"/>
</dbReference>
<evidence type="ECO:0000313" key="2">
    <source>
        <dbReference type="Proteomes" id="UP001595478"/>
    </source>
</evidence>
<organism evidence="1 2">
    <name type="scientific">Agaribacter flavus</name>
    <dbReference type="NCBI Taxonomy" id="1902781"/>
    <lineage>
        <taxon>Bacteria</taxon>
        <taxon>Pseudomonadati</taxon>
        <taxon>Pseudomonadota</taxon>
        <taxon>Gammaproteobacteria</taxon>
        <taxon>Alteromonadales</taxon>
        <taxon>Alteromonadaceae</taxon>
        <taxon>Agaribacter</taxon>
    </lineage>
</organism>
<protein>
    <submittedName>
        <fullName evidence="1">DUF1223 domain-containing protein</fullName>
    </submittedName>
</protein>
<keyword evidence="2" id="KW-1185">Reference proteome</keyword>
<dbReference type="InterPro" id="IPR010634">
    <property type="entry name" value="DUF1223"/>
</dbReference>